<name>A0ABU6RC26_9FABA</name>
<reference evidence="3 4" key="1">
    <citation type="journal article" date="2023" name="Plants (Basel)">
        <title>Bridging the Gap: Combining Genomics and Transcriptomics Approaches to Understand Stylosanthes scabra, an Orphan Legume from the Brazilian Caatinga.</title>
        <authorList>
            <person name="Ferreira-Neto J.R.C."/>
            <person name="da Silva M.D."/>
            <person name="Binneck E."/>
            <person name="de Melo N.F."/>
            <person name="da Silva R.H."/>
            <person name="de Melo A.L.T.M."/>
            <person name="Pandolfi V."/>
            <person name="Bustamante F.O."/>
            <person name="Brasileiro-Vidal A.C."/>
            <person name="Benko-Iseppon A.M."/>
        </authorList>
    </citation>
    <scope>NUCLEOTIDE SEQUENCE [LARGE SCALE GENOMIC DNA]</scope>
    <source>
        <tissue evidence="3">Leaves</tissue>
    </source>
</reference>
<evidence type="ECO:0000313" key="3">
    <source>
        <dbReference type="EMBL" id="MED6121569.1"/>
    </source>
</evidence>
<evidence type="ECO:0000259" key="2">
    <source>
        <dbReference type="Pfam" id="PF07714"/>
    </source>
</evidence>
<sequence>MPLYRRRHVAGFLAHRSPQPASSSFSGAIYVPSLLQKLITQQHRSPSPCLVEKLRRNRRYTKLSSPHCACLVMGDFDFTIDVHHGGRFIDMGHSLEYSGGFVLEDLYFELDSWSLQEIVTIGKTHHKNLVRLLGFCAEGPKRLLVYEYMSNGSLGKLLFGNEMLPYWDLIENSNTVQGPD</sequence>
<proteinExistence type="predicted"/>
<dbReference type="PANTHER" id="PTHR47976:SF27">
    <property type="entry name" value="RECEPTOR-LIKE SERINE_THREONINE-PROTEIN KINASE"/>
    <property type="match status" value="1"/>
</dbReference>
<dbReference type="Gene3D" id="3.30.200.20">
    <property type="entry name" value="Phosphorylase Kinase, domain 1"/>
    <property type="match status" value="1"/>
</dbReference>
<gene>
    <name evidence="3" type="ORF">PIB30_031434</name>
</gene>
<evidence type="ECO:0000256" key="1">
    <source>
        <dbReference type="ARBA" id="ARBA00022729"/>
    </source>
</evidence>
<accession>A0ABU6RC26</accession>
<protein>
    <recommendedName>
        <fullName evidence="2">Serine-threonine/tyrosine-protein kinase catalytic domain-containing protein</fullName>
    </recommendedName>
</protein>
<dbReference type="EMBL" id="JASCZI010030343">
    <property type="protein sequence ID" value="MED6121569.1"/>
    <property type="molecule type" value="Genomic_DNA"/>
</dbReference>
<evidence type="ECO:0000313" key="4">
    <source>
        <dbReference type="Proteomes" id="UP001341840"/>
    </source>
</evidence>
<dbReference type="InterPro" id="IPR001245">
    <property type="entry name" value="Ser-Thr/Tyr_kinase_cat_dom"/>
</dbReference>
<dbReference type="Proteomes" id="UP001341840">
    <property type="component" value="Unassembled WGS sequence"/>
</dbReference>
<dbReference type="InterPro" id="IPR011009">
    <property type="entry name" value="Kinase-like_dom_sf"/>
</dbReference>
<keyword evidence="1" id="KW-0732">Signal</keyword>
<keyword evidence="4" id="KW-1185">Reference proteome</keyword>
<dbReference type="PANTHER" id="PTHR47976">
    <property type="entry name" value="G-TYPE LECTIN S-RECEPTOR-LIKE SERINE/THREONINE-PROTEIN KINASE SD2-5"/>
    <property type="match status" value="1"/>
</dbReference>
<comment type="caution">
    <text evidence="3">The sequence shown here is derived from an EMBL/GenBank/DDBJ whole genome shotgun (WGS) entry which is preliminary data.</text>
</comment>
<dbReference type="SUPFAM" id="SSF56112">
    <property type="entry name" value="Protein kinase-like (PK-like)"/>
    <property type="match status" value="1"/>
</dbReference>
<feature type="domain" description="Serine-threonine/tyrosine-protein kinase catalytic" evidence="2">
    <location>
        <begin position="115"/>
        <end position="159"/>
    </location>
</feature>
<dbReference type="Pfam" id="PF07714">
    <property type="entry name" value="PK_Tyr_Ser-Thr"/>
    <property type="match status" value="1"/>
</dbReference>
<organism evidence="3 4">
    <name type="scientific">Stylosanthes scabra</name>
    <dbReference type="NCBI Taxonomy" id="79078"/>
    <lineage>
        <taxon>Eukaryota</taxon>
        <taxon>Viridiplantae</taxon>
        <taxon>Streptophyta</taxon>
        <taxon>Embryophyta</taxon>
        <taxon>Tracheophyta</taxon>
        <taxon>Spermatophyta</taxon>
        <taxon>Magnoliopsida</taxon>
        <taxon>eudicotyledons</taxon>
        <taxon>Gunneridae</taxon>
        <taxon>Pentapetalae</taxon>
        <taxon>rosids</taxon>
        <taxon>fabids</taxon>
        <taxon>Fabales</taxon>
        <taxon>Fabaceae</taxon>
        <taxon>Papilionoideae</taxon>
        <taxon>50 kb inversion clade</taxon>
        <taxon>dalbergioids sensu lato</taxon>
        <taxon>Dalbergieae</taxon>
        <taxon>Pterocarpus clade</taxon>
        <taxon>Stylosanthes</taxon>
    </lineage>
</organism>
<dbReference type="InterPro" id="IPR051343">
    <property type="entry name" value="G-type_lectin_kinases/EP1-like"/>
</dbReference>